<name>A0A1S8ID41_ENTFC</name>
<dbReference type="EMBL" id="JAMWMK010000009">
    <property type="protein sequence ID" value="MDC4247778.1"/>
    <property type="molecule type" value="Genomic_DNA"/>
</dbReference>
<organism evidence="1 3">
    <name type="scientific">Enterococcus faecium</name>
    <name type="common">Streptococcus faecium</name>
    <dbReference type="NCBI Taxonomy" id="1352"/>
    <lineage>
        <taxon>Bacteria</taxon>
        <taxon>Bacillati</taxon>
        <taxon>Bacillota</taxon>
        <taxon>Bacilli</taxon>
        <taxon>Lactobacillales</taxon>
        <taxon>Enterococcaceae</taxon>
        <taxon>Enterococcus</taxon>
    </lineage>
</organism>
<protein>
    <submittedName>
        <fullName evidence="1">Uncharacterized protein</fullName>
    </submittedName>
</protein>
<evidence type="ECO:0000313" key="3">
    <source>
        <dbReference type="Proteomes" id="UP001139644"/>
    </source>
</evidence>
<dbReference type="RefSeq" id="WP_002303984.1">
    <property type="nucleotide sequence ID" value="NZ_AP022341.1"/>
</dbReference>
<comment type="caution">
    <text evidence="1">The sequence shown here is derived from an EMBL/GenBank/DDBJ whole genome shotgun (WGS) entry which is preliminary data.</text>
</comment>
<dbReference type="Proteomes" id="UP001141166">
    <property type="component" value="Unassembled WGS sequence"/>
</dbReference>
<dbReference type="Proteomes" id="UP001139644">
    <property type="component" value="Unassembled WGS sequence"/>
</dbReference>
<accession>A0A1S8ID41</accession>
<dbReference type="SUPFAM" id="SSF117782">
    <property type="entry name" value="YbjQ-like"/>
    <property type="match status" value="1"/>
</dbReference>
<dbReference type="InterPro" id="IPR035439">
    <property type="entry name" value="UPF0145_dom_sf"/>
</dbReference>
<evidence type="ECO:0000313" key="1">
    <source>
        <dbReference type="EMBL" id="MBX4222956.1"/>
    </source>
</evidence>
<gene>
    <name evidence="1" type="ORF">KYX88_09035</name>
    <name evidence="2" type="ORF">M3X98_06875</name>
</gene>
<proteinExistence type="predicted"/>
<sequence length="127" mass="14760">MVALSKLYTFERRKYVSPFRSAALEEESDPRINDVVLSTGNINQKYIVRDIVFVVECLEADLFDPSFPKDDLFLTTKRKLKTKVLEYGANAVINCHFEYQQKKRDGKYFLELFAYGTVIQFIQTTIG</sequence>
<dbReference type="EMBL" id="JAIFOC010000069">
    <property type="protein sequence ID" value="MBX4222956.1"/>
    <property type="molecule type" value="Genomic_DNA"/>
</dbReference>
<reference evidence="2" key="2">
    <citation type="submission" date="2022-05" db="EMBL/GenBank/DDBJ databases">
        <title>Draft genome sequences of Clostridium perfringens strains isolated from Peru.</title>
        <authorList>
            <person name="Hurtado R."/>
            <person name="Lima L."/>
            <person name="Sousa T."/>
            <person name="Jaiswal A.K."/>
            <person name="Tiwari S."/>
            <person name="Maturrano L."/>
            <person name="Brenig B."/>
            <person name="Azevedo V."/>
        </authorList>
    </citation>
    <scope>NUCLEOTIDE SEQUENCE</scope>
    <source>
        <strain evidence="2">CP4</strain>
    </source>
</reference>
<dbReference type="GeneID" id="66455714"/>
<dbReference type="Gene3D" id="3.30.110.70">
    <property type="entry name" value="Hypothetical protein apc22750. Chain B"/>
    <property type="match status" value="1"/>
</dbReference>
<evidence type="ECO:0000313" key="2">
    <source>
        <dbReference type="EMBL" id="MDC4247778.1"/>
    </source>
</evidence>
<reference evidence="1" key="1">
    <citation type="journal article" date="2022" name="J. Anim. Sci.">
        <title>Whole genome sequence analyses-based assessment of virulence potential and antimicrobial susceptibilities and resistance of Enterococcus faecium strains isolated from commercial swine and cattle probiotic products.</title>
        <authorList>
            <person name="Shridhar P.B."/>
            <person name="Amachawadi R.G."/>
            <person name="Tokach M."/>
            <person name="Patel I."/>
            <person name="Gangiredla J."/>
            <person name="Mammel M."/>
            <person name="Nagaraja T.G."/>
        </authorList>
    </citation>
    <scope>NUCLEOTIDE SEQUENCE</scope>
    <source>
        <strain evidence="1">EF215</strain>
    </source>
</reference>
<dbReference type="AlphaFoldDB" id="A0A1S8ID41"/>